<evidence type="ECO:0000313" key="7">
    <source>
        <dbReference type="Proteomes" id="UP000245506"/>
    </source>
</evidence>
<dbReference type="SUPFAM" id="SSF53850">
    <property type="entry name" value="Periplasmic binding protein-like II"/>
    <property type="match status" value="1"/>
</dbReference>
<dbReference type="Pfam" id="PF00126">
    <property type="entry name" value="HTH_1"/>
    <property type="match status" value="1"/>
</dbReference>
<sequence length="320" mass="36235">MNLNALRYFLEVAKCKSIRRASERLHVAASAISRQISSLEHQLNCTLLERRSDGVTLTEAGKRLQAHGLKIDAQLQLVQSDIDELRSLQRGAIRIATVEGITEHYLPKVMTKFLKKYPDVSFDVSVLSRDETVDALDRYECDIGFLYDYQHHHAVDILANYNQPLHAFVPAEHPLAQGKKVSLAQLLVYDHVMPSTDFGINQLVTRVAKQCKVEVSPKIVSNRLHFLSAYAVLNNAVVFMPVQAVYSGVEYGKLIPVNLDCKPFMSRHLSMATRRQRVLSSAASLFAEHAQEQFSYWEGLDKRILESAQAKWLDSELKEN</sequence>
<dbReference type="PANTHER" id="PTHR30419:SF8">
    <property type="entry name" value="NITROGEN ASSIMILATION TRANSCRIPTIONAL ACTIVATOR-RELATED"/>
    <property type="match status" value="1"/>
</dbReference>
<dbReference type="FunFam" id="1.10.10.10:FF:000001">
    <property type="entry name" value="LysR family transcriptional regulator"/>
    <property type="match status" value="1"/>
</dbReference>
<dbReference type="CDD" id="cd05466">
    <property type="entry name" value="PBP2_LTTR_substrate"/>
    <property type="match status" value="1"/>
</dbReference>
<comment type="caution">
    <text evidence="6">The sequence shown here is derived from an EMBL/GenBank/DDBJ whole genome shotgun (WGS) entry which is preliminary data.</text>
</comment>
<dbReference type="RefSeq" id="WP_109825090.1">
    <property type="nucleotide sequence ID" value="NZ_QGKL01000042.1"/>
</dbReference>
<evidence type="ECO:0000256" key="1">
    <source>
        <dbReference type="ARBA" id="ARBA00009437"/>
    </source>
</evidence>
<evidence type="ECO:0000259" key="5">
    <source>
        <dbReference type="PROSITE" id="PS50931"/>
    </source>
</evidence>
<evidence type="ECO:0000256" key="2">
    <source>
        <dbReference type="ARBA" id="ARBA00023015"/>
    </source>
</evidence>
<evidence type="ECO:0000256" key="3">
    <source>
        <dbReference type="ARBA" id="ARBA00023125"/>
    </source>
</evidence>
<keyword evidence="2" id="KW-0805">Transcription regulation</keyword>
<proteinExistence type="inferred from homology"/>
<evidence type="ECO:0000313" key="6">
    <source>
        <dbReference type="EMBL" id="PWQ93373.1"/>
    </source>
</evidence>
<dbReference type="InterPro" id="IPR050950">
    <property type="entry name" value="HTH-type_LysR_regulators"/>
</dbReference>
<reference evidence="6 7" key="1">
    <citation type="submission" date="2018-05" db="EMBL/GenBank/DDBJ databases">
        <title>Leucothrix arctica sp. nov., isolated from Arctic seawater.</title>
        <authorList>
            <person name="Choi A."/>
            <person name="Baek K."/>
        </authorList>
    </citation>
    <scope>NUCLEOTIDE SEQUENCE [LARGE SCALE GENOMIC DNA]</scope>
    <source>
        <strain evidence="6 7">IMCC9719</strain>
    </source>
</reference>
<protein>
    <recommendedName>
        <fullName evidence="5">HTH lysR-type domain-containing protein</fullName>
    </recommendedName>
</protein>
<dbReference type="GO" id="GO:0003700">
    <property type="term" value="F:DNA-binding transcription factor activity"/>
    <property type="evidence" value="ECO:0007669"/>
    <property type="project" value="InterPro"/>
</dbReference>
<dbReference type="GO" id="GO:0003677">
    <property type="term" value="F:DNA binding"/>
    <property type="evidence" value="ECO:0007669"/>
    <property type="project" value="UniProtKB-KW"/>
</dbReference>
<comment type="similarity">
    <text evidence="1">Belongs to the LysR transcriptional regulatory family.</text>
</comment>
<dbReference type="OrthoDB" id="9815676at2"/>
<dbReference type="InterPro" id="IPR036390">
    <property type="entry name" value="WH_DNA-bd_sf"/>
</dbReference>
<dbReference type="Gene3D" id="1.10.10.10">
    <property type="entry name" value="Winged helix-like DNA-binding domain superfamily/Winged helix DNA-binding domain"/>
    <property type="match status" value="1"/>
</dbReference>
<gene>
    <name evidence="6" type="ORF">DKT75_17195</name>
</gene>
<dbReference type="Pfam" id="PF03466">
    <property type="entry name" value="LysR_substrate"/>
    <property type="match status" value="1"/>
</dbReference>
<dbReference type="AlphaFoldDB" id="A0A317C7M5"/>
<dbReference type="PROSITE" id="PS50931">
    <property type="entry name" value="HTH_LYSR"/>
    <property type="match status" value="1"/>
</dbReference>
<name>A0A317C7M5_9GAMM</name>
<dbReference type="EMBL" id="QGKL01000042">
    <property type="protein sequence ID" value="PWQ93373.1"/>
    <property type="molecule type" value="Genomic_DNA"/>
</dbReference>
<dbReference type="InterPro" id="IPR036388">
    <property type="entry name" value="WH-like_DNA-bd_sf"/>
</dbReference>
<evidence type="ECO:0000256" key="4">
    <source>
        <dbReference type="ARBA" id="ARBA00023163"/>
    </source>
</evidence>
<dbReference type="PANTHER" id="PTHR30419">
    <property type="entry name" value="HTH-TYPE TRANSCRIPTIONAL REGULATOR YBHD"/>
    <property type="match status" value="1"/>
</dbReference>
<dbReference type="GO" id="GO:0005829">
    <property type="term" value="C:cytosol"/>
    <property type="evidence" value="ECO:0007669"/>
    <property type="project" value="TreeGrafter"/>
</dbReference>
<dbReference type="Proteomes" id="UP000245506">
    <property type="component" value="Unassembled WGS sequence"/>
</dbReference>
<dbReference type="Gene3D" id="3.40.190.290">
    <property type="match status" value="1"/>
</dbReference>
<dbReference type="InterPro" id="IPR005119">
    <property type="entry name" value="LysR_subst-bd"/>
</dbReference>
<dbReference type="SUPFAM" id="SSF46785">
    <property type="entry name" value="Winged helix' DNA-binding domain"/>
    <property type="match status" value="1"/>
</dbReference>
<keyword evidence="7" id="KW-1185">Reference proteome</keyword>
<keyword evidence="4" id="KW-0804">Transcription</keyword>
<dbReference type="InterPro" id="IPR000847">
    <property type="entry name" value="LysR_HTH_N"/>
</dbReference>
<keyword evidence="3" id="KW-0238">DNA-binding</keyword>
<accession>A0A317C7M5</accession>
<feature type="domain" description="HTH lysR-type" evidence="5">
    <location>
        <begin position="1"/>
        <end position="58"/>
    </location>
</feature>
<organism evidence="6 7">
    <name type="scientific">Leucothrix arctica</name>
    <dbReference type="NCBI Taxonomy" id="1481894"/>
    <lineage>
        <taxon>Bacteria</taxon>
        <taxon>Pseudomonadati</taxon>
        <taxon>Pseudomonadota</taxon>
        <taxon>Gammaproteobacteria</taxon>
        <taxon>Thiotrichales</taxon>
        <taxon>Thiotrichaceae</taxon>
        <taxon>Leucothrix</taxon>
    </lineage>
</organism>